<accession>A0A1B7WNS0</accession>
<dbReference type="Proteomes" id="UP000092093">
    <property type="component" value="Unassembled WGS sequence"/>
</dbReference>
<protein>
    <submittedName>
        <fullName evidence="1">Uncharacterized protein</fullName>
    </submittedName>
</protein>
<dbReference type="EMBL" id="LJOW01000216">
    <property type="protein sequence ID" value="OBQ38761.1"/>
    <property type="molecule type" value="Genomic_DNA"/>
</dbReference>
<evidence type="ECO:0000313" key="1">
    <source>
        <dbReference type="EMBL" id="OBQ38761.1"/>
    </source>
</evidence>
<gene>
    <name evidence="1" type="ORF">AN484_23960</name>
</gene>
<comment type="caution">
    <text evidence="1">The sequence shown here is derived from an EMBL/GenBank/DDBJ whole genome shotgun (WGS) entry which is preliminary data.</text>
</comment>
<name>A0A1B7WNS0_APHFL</name>
<dbReference type="AlphaFoldDB" id="A0A1B7WNS0"/>
<organism evidence="1 2">
    <name type="scientific">Aphanizomenon flos-aquae WA102</name>
    <dbReference type="NCBI Taxonomy" id="1710896"/>
    <lineage>
        <taxon>Bacteria</taxon>
        <taxon>Bacillati</taxon>
        <taxon>Cyanobacteriota</taxon>
        <taxon>Cyanophyceae</taxon>
        <taxon>Nostocales</taxon>
        <taxon>Aphanizomenonaceae</taxon>
        <taxon>Aphanizomenon</taxon>
    </lineage>
</organism>
<reference evidence="1 2" key="1">
    <citation type="submission" date="2015-09" db="EMBL/GenBank/DDBJ databases">
        <title>Aphanizomenon flos-aquae WA102.</title>
        <authorList>
            <person name="Driscoll C."/>
        </authorList>
    </citation>
    <scope>NUCLEOTIDE SEQUENCE [LARGE SCALE GENOMIC DNA]</scope>
    <source>
        <strain evidence="1">WA102</strain>
    </source>
</reference>
<sequence>MALRKIIEAEGKAVIHTPSETIENGTQRVSFSAYVKVISVNGNKNQINGHVRFTGDVAEFTRQYQVPVSVADGAPNFIKQVYEHLKTLPEFVGAEDC</sequence>
<evidence type="ECO:0000313" key="2">
    <source>
        <dbReference type="Proteomes" id="UP000092093"/>
    </source>
</evidence>
<proteinExistence type="predicted"/>